<dbReference type="Pfam" id="PF11917">
    <property type="entry name" value="DUF3435"/>
    <property type="match status" value="1"/>
</dbReference>
<dbReference type="PANTHER" id="PTHR37535:SF2">
    <property type="entry name" value="FINGER DOMAIN PROTEIN, PUTATIVE (AFU_ORTHOLOGUE AFUA_6G09300)-RELATED"/>
    <property type="match status" value="1"/>
</dbReference>
<dbReference type="PANTHER" id="PTHR37535">
    <property type="entry name" value="FLUG DOMAIN PROTEIN"/>
    <property type="match status" value="1"/>
</dbReference>
<gene>
    <name evidence="3" type="ORF">BJ878DRAFT_583873</name>
</gene>
<accession>A0A9P7YYM3</accession>
<evidence type="ECO:0000256" key="2">
    <source>
        <dbReference type="SAM" id="MobiDB-lite"/>
    </source>
</evidence>
<comment type="caution">
    <text evidence="3">The sequence shown here is derived from an EMBL/GenBank/DDBJ whole genome shotgun (WGS) entry which is preliminary data.</text>
</comment>
<dbReference type="OrthoDB" id="3562345at2759"/>
<feature type="region of interest" description="Disordered" evidence="2">
    <location>
        <begin position="1"/>
        <end position="59"/>
    </location>
</feature>
<keyword evidence="4" id="KW-1185">Reference proteome</keyword>
<evidence type="ECO:0000313" key="4">
    <source>
        <dbReference type="Proteomes" id="UP000887226"/>
    </source>
</evidence>
<evidence type="ECO:0000313" key="3">
    <source>
        <dbReference type="EMBL" id="KAG9242359.1"/>
    </source>
</evidence>
<dbReference type="InterPro" id="IPR021842">
    <property type="entry name" value="DUF3435"/>
</dbReference>
<name>A0A9P7YYM3_9HELO</name>
<evidence type="ECO:0008006" key="5">
    <source>
        <dbReference type="Google" id="ProtNLM"/>
    </source>
</evidence>
<dbReference type="AlphaFoldDB" id="A0A9P7YYM3"/>
<feature type="compositionally biased region" description="Acidic residues" evidence="2">
    <location>
        <begin position="48"/>
        <end position="59"/>
    </location>
</feature>
<feature type="coiled-coil region" evidence="1">
    <location>
        <begin position="482"/>
        <end position="513"/>
    </location>
</feature>
<feature type="compositionally biased region" description="Acidic residues" evidence="2">
    <location>
        <begin position="18"/>
        <end position="39"/>
    </location>
</feature>
<evidence type="ECO:0000256" key="1">
    <source>
        <dbReference type="SAM" id="Coils"/>
    </source>
</evidence>
<protein>
    <recommendedName>
        <fullName evidence="5">C2H2-type domain-containing protein</fullName>
    </recommendedName>
</protein>
<dbReference type="Proteomes" id="UP000887226">
    <property type="component" value="Unassembled WGS sequence"/>
</dbReference>
<organism evidence="3 4">
    <name type="scientific">Calycina marina</name>
    <dbReference type="NCBI Taxonomy" id="1763456"/>
    <lineage>
        <taxon>Eukaryota</taxon>
        <taxon>Fungi</taxon>
        <taxon>Dikarya</taxon>
        <taxon>Ascomycota</taxon>
        <taxon>Pezizomycotina</taxon>
        <taxon>Leotiomycetes</taxon>
        <taxon>Helotiales</taxon>
        <taxon>Pezizellaceae</taxon>
        <taxon>Calycina</taxon>
    </lineage>
</organism>
<reference evidence="3" key="1">
    <citation type="journal article" date="2021" name="IMA Fungus">
        <title>Genomic characterization of three marine fungi, including Emericellopsis atlantica sp. nov. with signatures of a generalist lifestyle and marine biomass degradation.</title>
        <authorList>
            <person name="Hagestad O.C."/>
            <person name="Hou L."/>
            <person name="Andersen J.H."/>
            <person name="Hansen E.H."/>
            <person name="Altermark B."/>
            <person name="Li C."/>
            <person name="Kuhnert E."/>
            <person name="Cox R.J."/>
            <person name="Crous P.W."/>
            <person name="Spatafora J.W."/>
            <person name="Lail K."/>
            <person name="Amirebrahimi M."/>
            <person name="Lipzen A."/>
            <person name="Pangilinan J."/>
            <person name="Andreopoulos W."/>
            <person name="Hayes R.D."/>
            <person name="Ng V."/>
            <person name="Grigoriev I.V."/>
            <person name="Jackson S.A."/>
            <person name="Sutton T.D.S."/>
            <person name="Dobson A.D.W."/>
            <person name="Rama T."/>
        </authorList>
    </citation>
    <scope>NUCLEOTIDE SEQUENCE</scope>
    <source>
        <strain evidence="3">TRa3180A</strain>
    </source>
</reference>
<sequence>MPRAKNSEDVPTLHDESTSDSDTDSLIEDDVFDEIDFGTDTDLVSSVAEEESDDDDDLFDDELRHPPEHYRANAANLNVQRLRQQRYSPKTQAQLDRVKEHHDHWDPAKCYDDISPQFIHGFLGWACDQRRGKGGRRRPGIKYASSLETFWKCYLIVYKLETGRRLDPMIQVVKIVAVKKDLDFTKRASATMCAEDLAEFARVLLATTELSFDIGWLLFQLVLFCQLAGITGNRPEALVELRYRHLKLTLIRDCDGGGHPHLFVELTPENEFKIPEIIYDPTLVLSPHVFLLGMLFKARAFKSPSIDCPKRLYSLTVLEGLNEQPLPLRDDMDNEFIFCEAVREAQGVRIARELQLSSGSVRYRVKVGGEITGFGQPHTSLDSSADVSDSLQNKILQHASIGTFLKHYLNDINVDLQGVYRRLDTQKDLMRFACSMSRSIDPRRPRKLTPEQSASVNNLPYISKLRERVTKLSNAPVGSRNYDKLQMATKRLFNEKQRKRRELLKDIKERERQLSGIVVDEDTRDALVRADVSPEQLGLIDAILTLPGKSLEQELQRRITAINAVTLYCGVEEGAPSRHVRRGPHNTVVALLQQAAELDAVLRQAISSIKTDKRSKVCFCCIGSPHLTMRERVAEYATPGSLSRHFLRKHVSKLQDGQFIDCIDCKVRLKTRLDLLVHAERSHGTVSRGPGEKLIT</sequence>
<keyword evidence="1" id="KW-0175">Coiled coil</keyword>
<dbReference type="EMBL" id="MU254081">
    <property type="protein sequence ID" value="KAG9242359.1"/>
    <property type="molecule type" value="Genomic_DNA"/>
</dbReference>
<feature type="compositionally biased region" description="Basic and acidic residues" evidence="2">
    <location>
        <begin position="1"/>
        <end position="17"/>
    </location>
</feature>
<proteinExistence type="predicted"/>